<feature type="domain" description="MacB-like periplasmic core" evidence="8">
    <location>
        <begin position="21"/>
        <end position="241"/>
    </location>
</feature>
<evidence type="ECO:0000313" key="9">
    <source>
        <dbReference type="EMBL" id="MER2997835.1"/>
    </source>
</evidence>
<feature type="domain" description="MacB-like periplasmic core" evidence="8">
    <location>
        <begin position="496"/>
        <end position="601"/>
    </location>
</feature>
<organism evidence="9 10">
    <name type="scientific">Pontibacter populi</name>
    <dbReference type="NCBI Taxonomy" id="890055"/>
    <lineage>
        <taxon>Bacteria</taxon>
        <taxon>Pseudomonadati</taxon>
        <taxon>Bacteroidota</taxon>
        <taxon>Cytophagia</taxon>
        <taxon>Cytophagales</taxon>
        <taxon>Hymenobacteraceae</taxon>
        <taxon>Pontibacter</taxon>
    </lineage>
</organism>
<dbReference type="Pfam" id="PF12704">
    <property type="entry name" value="MacB_PCD"/>
    <property type="match status" value="2"/>
</dbReference>
<dbReference type="RefSeq" id="WP_350412258.1">
    <property type="nucleotide sequence ID" value="NZ_JBEOKT010000007.1"/>
</dbReference>
<dbReference type="PANTHER" id="PTHR30572">
    <property type="entry name" value="MEMBRANE COMPONENT OF TRANSPORTER-RELATED"/>
    <property type="match status" value="1"/>
</dbReference>
<dbReference type="InterPro" id="IPR003838">
    <property type="entry name" value="ABC3_permease_C"/>
</dbReference>
<accession>A0ABV1RTS6</accession>
<reference evidence="9 10" key="1">
    <citation type="submission" date="2024-06" db="EMBL/GenBank/DDBJ databases">
        <title>Pontibacter populi HYL7-15.</title>
        <authorList>
            <person name="Kim M.K."/>
        </authorList>
    </citation>
    <scope>NUCLEOTIDE SEQUENCE [LARGE SCALE GENOMIC DNA]</scope>
    <source>
        <strain evidence="9 10">HYL7-15</strain>
    </source>
</reference>
<keyword evidence="10" id="KW-1185">Reference proteome</keyword>
<feature type="transmembrane region" description="Helical" evidence="6">
    <location>
        <begin position="430"/>
        <end position="451"/>
    </location>
</feature>
<dbReference type="PANTHER" id="PTHR30572:SF18">
    <property type="entry name" value="ABC-TYPE MACROLIDE FAMILY EXPORT SYSTEM PERMEASE COMPONENT 2"/>
    <property type="match status" value="1"/>
</dbReference>
<feature type="transmembrane region" description="Helical" evidence="6">
    <location>
        <begin position="288"/>
        <end position="310"/>
    </location>
</feature>
<evidence type="ECO:0000256" key="5">
    <source>
        <dbReference type="ARBA" id="ARBA00023136"/>
    </source>
</evidence>
<dbReference type="PROSITE" id="PS51257">
    <property type="entry name" value="PROKAR_LIPOPROTEIN"/>
    <property type="match status" value="1"/>
</dbReference>
<keyword evidence="3 6" id="KW-0812">Transmembrane</keyword>
<dbReference type="InterPro" id="IPR025857">
    <property type="entry name" value="MacB_PCD"/>
</dbReference>
<evidence type="ECO:0000259" key="8">
    <source>
        <dbReference type="Pfam" id="PF12704"/>
    </source>
</evidence>
<evidence type="ECO:0000256" key="3">
    <source>
        <dbReference type="ARBA" id="ARBA00022692"/>
    </source>
</evidence>
<protein>
    <submittedName>
        <fullName evidence="9">ABC transporter permease</fullName>
    </submittedName>
</protein>
<feature type="transmembrane region" description="Helical" evidence="6">
    <location>
        <begin position="20"/>
        <end position="41"/>
    </location>
</feature>
<feature type="transmembrane region" description="Helical" evidence="6">
    <location>
        <begin position="344"/>
        <end position="365"/>
    </location>
</feature>
<evidence type="ECO:0000259" key="7">
    <source>
        <dbReference type="Pfam" id="PF02687"/>
    </source>
</evidence>
<feature type="domain" description="ABC3 transporter permease C-terminal" evidence="7">
    <location>
        <begin position="680"/>
        <end position="788"/>
    </location>
</feature>
<evidence type="ECO:0000313" key="10">
    <source>
        <dbReference type="Proteomes" id="UP001476807"/>
    </source>
</evidence>
<evidence type="ECO:0000256" key="1">
    <source>
        <dbReference type="ARBA" id="ARBA00004651"/>
    </source>
</evidence>
<comment type="caution">
    <text evidence="9">The sequence shown here is derived from an EMBL/GenBank/DDBJ whole genome shotgun (WGS) entry which is preliminary data.</text>
</comment>
<dbReference type="Proteomes" id="UP001476807">
    <property type="component" value="Unassembled WGS sequence"/>
</dbReference>
<sequence>MWQNYFKVALRNIYRNKVYAAINIAGLALGIASCILIFLYVQDELSYESHFSKADRIVRVAAVIEHEGQVNKFALSAAILAPTLLKDYPELERVTQLVSARKQTVWYKNKSFNEGNLFFADSSFFRVFDYEFLAGNPATALNKPRTIVISAQLAGKYFGGAEQAIGQVLKFSRDSYMVTGVFLDERHSHIQANAFLSRSTLDTRRQDILTDDNHWFNMSRYTYVLLQDASQITPFQEKLKTFAATHVTPWIKENKLNAAMSFVLQPLPSIHFDTVFSSDLAPAGNINYIYIFAAVAVFLLLIASINYMNLATARSSKRAKEVGLRKVVGAYRSQIIWQFIGESLFITLLAVVLALALVQILIPSFNALTDKNFDANFFLQPEVSLALFAIILFIGAIAGSYPAIFLSGFKPIDVLKADKSPKGGNATLRKTLVVIQFTISLIMIIGTIVVFSQMRFLKNRDLGFNKERVLAIDIPVGDSMLVKQLPTIKQELLSHPNIEHVSNSVNIPAESINTLLIFAEKDGKTLQNAMDAMFVDYDFIDVMGIELKEGRNYSRNYKTDLRGGLIINEAAAKKMGWEDPIGKKIEMADWDAKVIGVVKDFHIKSLHTNVEPLVLALVPESPGYLLVRYKPQNIPATIGFIQEKWQAFDTKHPMEYFFLDEHFDKQYRAEEKMLTVFGYFAGLTIFIACLGLFGLVSFTAEQRNKEIGIRKVLGSSTGSIVLLLSRDFALLVLIAIVLAIPVAWYGMDKWLQDFAYRTSLSWWIFAIAGFAAMSIALLTVSLQAVRAALQDPVKAIRTQ</sequence>
<proteinExistence type="predicted"/>
<keyword evidence="2" id="KW-1003">Cell membrane</keyword>
<evidence type="ECO:0000256" key="6">
    <source>
        <dbReference type="SAM" id="Phobius"/>
    </source>
</evidence>
<feature type="transmembrane region" description="Helical" evidence="6">
    <location>
        <begin position="720"/>
        <end position="740"/>
    </location>
</feature>
<name>A0ABV1RTS6_9BACT</name>
<dbReference type="InterPro" id="IPR050250">
    <property type="entry name" value="Macrolide_Exporter_MacB"/>
</dbReference>
<keyword evidence="5 6" id="KW-0472">Membrane</keyword>
<keyword evidence="4 6" id="KW-1133">Transmembrane helix</keyword>
<feature type="transmembrane region" description="Helical" evidence="6">
    <location>
        <begin position="760"/>
        <end position="780"/>
    </location>
</feature>
<feature type="transmembrane region" description="Helical" evidence="6">
    <location>
        <begin position="385"/>
        <end position="409"/>
    </location>
</feature>
<feature type="domain" description="ABC3 transporter permease C-terminal" evidence="7">
    <location>
        <begin position="294"/>
        <end position="408"/>
    </location>
</feature>
<feature type="transmembrane region" description="Helical" evidence="6">
    <location>
        <begin position="676"/>
        <end position="699"/>
    </location>
</feature>
<dbReference type="Pfam" id="PF02687">
    <property type="entry name" value="FtsX"/>
    <property type="match status" value="2"/>
</dbReference>
<evidence type="ECO:0000256" key="2">
    <source>
        <dbReference type="ARBA" id="ARBA00022475"/>
    </source>
</evidence>
<dbReference type="EMBL" id="JBEOKT010000007">
    <property type="protein sequence ID" value="MER2997835.1"/>
    <property type="molecule type" value="Genomic_DNA"/>
</dbReference>
<comment type="subcellular location">
    <subcellularLocation>
        <location evidence="1">Cell membrane</location>
        <topology evidence="1">Multi-pass membrane protein</topology>
    </subcellularLocation>
</comment>
<gene>
    <name evidence="9" type="ORF">ABS362_09765</name>
</gene>
<evidence type="ECO:0000256" key="4">
    <source>
        <dbReference type="ARBA" id="ARBA00022989"/>
    </source>
</evidence>